<keyword evidence="1" id="KW-0694">RNA-binding</keyword>
<proteinExistence type="predicted"/>
<dbReference type="STRING" id="1123382.SAMN02745221_01285"/>
<dbReference type="EMBL" id="FQWY01000018">
    <property type="protein sequence ID" value="SHG92513.1"/>
    <property type="molecule type" value="Genomic_DNA"/>
</dbReference>
<dbReference type="InterPro" id="IPR050696">
    <property type="entry name" value="FtsA/MreB"/>
</dbReference>
<organism evidence="3 4">
    <name type="scientific">Thermosyntropha lipolytica DSM 11003</name>
    <dbReference type="NCBI Taxonomy" id="1123382"/>
    <lineage>
        <taxon>Bacteria</taxon>
        <taxon>Bacillati</taxon>
        <taxon>Bacillota</taxon>
        <taxon>Clostridia</taxon>
        <taxon>Eubacteriales</taxon>
        <taxon>Syntrophomonadaceae</taxon>
        <taxon>Thermosyntropha</taxon>
    </lineage>
</organism>
<dbReference type="InterPro" id="IPR003494">
    <property type="entry name" value="SHS2_FtsA"/>
</dbReference>
<dbReference type="Gene3D" id="3.30.420.40">
    <property type="match status" value="2"/>
</dbReference>
<evidence type="ECO:0000259" key="2">
    <source>
        <dbReference type="SMART" id="SM00842"/>
    </source>
</evidence>
<dbReference type="PANTHER" id="PTHR32432">
    <property type="entry name" value="CELL DIVISION PROTEIN FTSA-RELATED"/>
    <property type="match status" value="1"/>
</dbReference>
<dbReference type="PANTHER" id="PTHR32432:SF3">
    <property type="entry name" value="ETHANOLAMINE UTILIZATION PROTEIN EUTJ"/>
    <property type="match status" value="1"/>
</dbReference>
<keyword evidence="3" id="KW-0131">Cell cycle</keyword>
<keyword evidence="4" id="KW-1185">Reference proteome</keyword>
<dbReference type="CDD" id="cd24004">
    <property type="entry name" value="ASKHA_NBD_PilM-like"/>
    <property type="match status" value="1"/>
</dbReference>
<evidence type="ECO:0000313" key="3">
    <source>
        <dbReference type="EMBL" id="SHG92513.1"/>
    </source>
</evidence>
<protein>
    <submittedName>
        <fullName evidence="3">Cell division protein FtsA</fullName>
    </submittedName>
</protein>
<dbReference type="SMART" id="SM00842">
    <property type="entry name" value="FtsA"/>
    <property type="match status" value="1"/>
</dbReference>
<dbReference type="Proteomes" id="UP000242329">
    <property type="component" value="Unassembled WGS sequence"/>
</dbReference>
<evidence type="ECO:0000256" key="1">
    <source>
        <dbReference type="PROSITE-ProRule" id="PRU00182"/>
    </source>
</evidence>
<feature type="domain" description="SHS2" evidence="2">
    <location>
        <begin position="1"/>
        <end position="200"/>
    </location>
</feature>
<accession>A0A1M5NU97</accession>
<dbReference type="Pfam" id="PF14450">
    <property type="entry name" value="FtsA"/>
    <property type="match status" value="1"/>
</dbReference>
<dbReference type="SUPFAM" id="SSF53067">
    <property type="entry name" value="Actin-like ATPase domain"/>
    <property type="match status" value="2"/>
</dbReference>
<dbReference type="AlphaFoldDB" id="A0A1M5NU97"/>
<reference evidence="4" key="1">
    <citation type="submission" date="2016-11" db="EMBL/GenBank/DDBJ databases">
        <authorList>
            <person name="Varghese N."/>
            <person name="Submissions S."/>
        </authorList>
    </citation>
    <scope>NUCLEOTIDE SEQUENCE [LARGE SCALE GENOMIC DNA]</scope>
    <source>
        <strain evidence="4">DSM 11003</strain>
    </source>
</reference>
<gene>
    <name evidence="3" type="ORF">SAMN02745221_01285</name>
</gene>
<keyword evidence="3" id="KW-0132">Cell division</keyword>
<dbReference type="PROSITE" id="PS50889">
    <property type="entry name" value="S4"/>
    <property type="match status" value="1"/>
</dbReference>
<dbReference type="GO" id="GO:0051301">
    <property type="term" value="P:cell division"/>
    <property type="evidence" value="ECO:0007669"/>
    <property type="project" value="UniProtKB-KW"/>
</dbReference>
<sequence>MFALDIGTRKIVGLIMEKKGNDLHVLDSEMIEHQTRAMLDGQIHDVEAVAEVIREIKKRLEERNGIVLEKAAVAAAGRALKTEWGETKKKRAMLDEITQEEVRALEIEAVQEAQLKLVQDNLQGQDKVSYFCVGYSVVYYELDDQKIGSLVGQRGSLIKTAVIATFLPRVVVDSLLSSLKRAGLDILSLTLEPIAALSITIPPNMRLLNLALVDIGAGTSDIAIVKNGDIVAYAMVPIGGDELTEVLAGQYLLDFDTAETLKRNLAENEEVKIADILGNEILISREEAVKVMEPVIIELCQQVAGYILTLNGKVPDAVLLVGGGSLTPTLLPRLADELKLPGQRVGIRTPDKFGKFSLKADYLKGPQGATPLGIAYYSLTHPPAPFIKVQINGREIMLWNTGEINVGKALLSSGIPLNNIYGRPGLGKTIEVNGVVKVIKGEIGTPPVIRVNGEEAGLETLVQEGDIIEFIPGKEGKEARVLVRDLLNIEDTYVLVNGERVDLKPKIEINGVPAGMEDEVPDRAKVTWQRKVLVREVLLLAGVAPEYMEEKVYRYYLNGQEMFLRWYPLKVKVDGRAAGLEEEVAPLAELQYEYNRLRPRLRDIVKDGEINKIRVIVNDREIILNSRPREIKVDGQKADLDSEITEGMRIEIDREKNGAILSDIFRLIQIEPASSGRLVMEVDGEPAGFTTPIYDNSRIKIRWEK</sequence>
<name>A0A1M5NU97_9FIRM</name>
<dbReference type="GO" id="GO:0003723">
    <property type="term" value="F:RNA binding"/>
    <property type="evidence" value="ECO:0007669"/>
    <property type="project" value="UniProtKB-KW"/>
</dbReference>
<dbReference type="InterPro" id="IPR043129">
    <property type="entry name" value="ATPase_NBD"/>
</dbReference>
<evidence type="ECO:0000313" key="4">
    <source>
        <dbReference type="Proteomes" id="UP000242329"/>
    </source>
</evidence>